<proteinExistence type="predicted"/>
<reference evidence="2 3" key="1">
    <citation type="submission" date="2012-10" db="EMBL/GenBank/DDBJ databases">
        <title>Genome sequence of Vibrio Cholerae HENC-02.</title>
        <authorList>
            <person name="Eppinger M."/>
            <person name="Hasan N.A."/>
            <person name="Sengamalay N."/>
            <person name="Hine E."/>
            <person name="Su Q."/>
            <person name="Daugherty S.C."/>
            <person name="Young S."/>
            <person name="Sadzewicz L."/>
            <person name="Tallon L."/>
            <person name="Cebula T.A."/>
            <person name="Ravel J."/>
            <person name="Colwell R.R."/>
        </authorList>
    </citation>
    <scope>NUCLEOTIDE SEQUENCE [LARGE SCALE GENOMIC DNA]</scope>
    <source>
        <strain evidence="2 3">HENC-02</strain>
    </source>
</reference>
<dbReference type="AlphaFoldDB" id="A0A454CRA7"/>
<feature type="signal peptide" evidence="1">
    <location>
        <begin position="1"/>
        <end position="20"/>
    </location>
</feature>
<dbReference type="STRING" id="669.AL538_19930"/>
<dbReference type="EMBL" id="AJSR01002325">
    <property type="protein sequence ID" value="EKM28918.1"/>
    <property type="molecule type" value="Genomic_DNA"/>
</dbReference>
<sequence>MQKNRVILALMLSSALAACAASPTLEATTLQSVPEAAVCCNNFSEFPWLELGTNEQIEFSINADSPVGRFAEGNSYFAAFKLPARSSKVNIQLASHMVNGEVFAPKLITLDKAFNIVNINDHDSFDIETTGMLTRTQYQLSFTLDVEKTPYFIVYTDESELGDSIQIPHPAKERAVELGQPMPMVTDPKYTYEAFGSLEVAIKTLSLAAPSRTTETQKAAVVVAPVKLSAPASATMQTSSAVSSNTKSASTSVHADTRACYFESIRAAVKNNQTSKAMTLLEEANRLGIDGAQKVFVDAVDNK</sequence>
<keyword evidence="1" id="KW-0732">Signal</keyword>
<evidence type="ECO:0000256" key="1">
    <source>
        <dbReference type="SAM" id="SignalP"/>
    </source>
</evidence>
<evidence type="ECO:0000313" key="2">
    <source>
        <dbReference type="EMBL" id="EKM28918.1"/>
    </source>
</evidence>
<accession>A0A454CRA7</accession>
<evidence type="ECO:0000313" key="3">
    <source>
        <dbReference type="Proteomes" id="UP000008367"/>
    </source>
</evidence>
<dbReference type="Proteomes" id="UP000008367">
    <property type="component" value="Unassembled WGS sequence"/>
</dbReference>
<dbReference type="PROSITE" id="PS51257">
    <property type="entry name" value="PROKAR_LIPOPROTEIN"/>
    <property type="match status" value="1"/>
</dbReference>
<dbReference type="InterPro" id="IPR010794">
    <property type="entry name" value="MalM"/>
</dbReference>
<name>A0A454CRA7_VIBHA</name>
<dbReference type="GO" id="GO:0008643">
    <property type="term" value="P:carbohydrate transport"/>
    <property type="evidence" value="ECO:0007669"/>
    <property type="project" value="InterPro"/>
</dbReference>
<feature type="chain" id="PRO_5019545842" evidence="1">
    <location>
        <begin position="21"/>
        <end position="303"/>
    </location>
</feature>
<gene>
    <name evidence="2" type="ORF">VCHENC02_5227</name>
</gene>
<organism evidence="2 3">
    <name type="scientific">Vibrio harveyi</name>
    <name type="common">Beneckea harveyi</name>
    <dbReference type="NCBI Taxonomy" id="669"/>
    <lineage>
        <taxon>Bacteria</taxon>
        <taxon>Pseudomonadati</taxon>
        <taxon>Pseudomonadota</taxon>
        <taxon>Gammaproteobacteria</taxon>
        <taxon>Vibrionales</taxon>
        <taxon>Vibrionaceae</taxon>
        <taxon>Vibrio</taxon>
    </lineage>
</organism>
<comment type="caution">
    <text evidence="2">The sequence shown here is derived from an EMBL/GenBank/DDBJ whole genome shotgun (WGS) entry which is preliminary data.</text>
</comment>
<dbReference type="Pfam" id="PF07148">
    <property type="entry name" value="MalM"/>
    <property type="match status" value="1"/>
</dbReference>
<protein>
    <submittedName>
        <fullName evidence="2">Maltose operon periplasmic family protein</fullName>
    </submittedName>
</protein>
<dbReference type="GO" id="GO:0042597">
    <property type="term" value="C:periplasmic space"/>
    <property type="evidence" value="ECO:0007669"/>
    <property type="project" value="InterPro"/>
</dbReference>